<protein>
    <recommendedName>
        <fullName evidence="4">SWIM-type domain-containing protein</fullName>
    </recommendedName>
</protein>
<proteinExistence type="predicted"/>
<dbReference type="Proteomes" id="UP000799771">
    <property type="component" value="Unassembled WGS sequence"/>
</dbReference>
<reference evidence="2" key="1">
    <citation type="journal article" date="2020" name="Stud. Mycol.">
        <title>101 Dothideomycetes genomes: a test case for predicting lifestyles and emergence of pathogens.</title>
        <authorList>
            <person name="Haridas S."/>
            <person name="Albert R."/>
            <person name="Binder M."/>
            <person name="Bloem J."/>
            <person name="Labutti K."/>
            <person name="Salamov A."/>
            <person name="Andreopoulos B."/>
            <person name="Baker S."/>
            <person name="Barry K."/>
            <person name="Bills G."/>
            <person name="Bluhm B."/>
            <person name="Cannon C."/>
            <person name="Castanera R."/>
            <person name="Culley D."/>
            <person name="Daum C."/>
            <person name="Ezra D."/>
            <person name="Gonzalez J."/>
            <person name="Henrissat B."/>
            <person name="Kuo A."/>
            <person name="Liang C."/>
            <person name="Lipzen A."/>
            <person name="Lutzoni F."/>
            <person name="Magnuson J."/>
            <person name="Mondo S."/>
            <person name="Nolan M."/>
            <person name="Ohm R."/>
            <person name="Pangilinan J."/>
            <person name="Park H.-J."/>
            <person name="Ramirez L."/>
            <person name="Alfaro M."/>
            <person name="Sun H."/>
            <person name="Tritt A."/>
            <person name="Yoshinaga Y."/>
            <person name="Zwiers L.-H."/>
            <person name="Turgeon B."/>
            <person name="Goodwin S."/>
            <person name="Spatafora J."/>
            <person name="Crous P."/>
            <person name="Grigoriev I."/>
        </authorList>
    </citation>
    <scope>NUCLEOTIDE SEQUENCE</scope>
    <source>
        <strain evidence="2">CBS 119687</strain>
    </source>
</reference>
<dbReference type="AlphaFoldDB" id="A0A6A6AN97"/>
<dbReference type="GeneID" id="54402641"/>
<name>A0A6A6AN97_9PLEO</name>
<keyword evidence="3" id="KW-1185">Reference proteome</keyword>
<evidence type="ECO:0008006" key="4">
    <source>
        <dbReference type="Google" id="ProtNLM"/>
    </source>
</evidence>
<evidence type="ECO:0000313" key="2">
    <source>
        <dbReference type="EMBL" id="KAF2133260.1"/>
    </source>
</evidence>
<feature type="region of interest" description="Disordered" evidence="1">
    <location>
        <begin position="1"/>
        <end position="29"/>
    </location>
</feature>
<feature type="compositionally biased region" description="Polar residues" evidence="1">
    <location>
        <begin position="1"/>
        <end position="16"/>
    </location>
</feature>
<sequence length="216" mass="24488">MVSWQNAQHMRNNTSARFRPPHPYLPIRKASPPCTAITLPKVARLAHLPTRGRKKQNHLASSPTRQPLHPAIISRTLENLPENAIPRLTRHNQSRQPYHTRHPSLLCIHTHHPTQPTHNQLEEFFLLHAIYEKRENVSLRTCRCKLFFFFRCSHIISVPVSSRVLSSRLPIYYLSQYSGPVGQGGSDYSERAERAEDGPGINGLGCVGARVFAAAK</sequence>
<accession>A0A6A6AN97</accession>
<evidence type="ECO:0000256" key="1">
    <source>
        <dbReference type="SAM" id="MobiDB-lite"/>
    </source>
</evidence>
<evidence type="ECO:0000313" key="3">
    <source>
        <dbReference type="Proteomes" id="UP000799771"/>
    </source>
</evidence>
<organism evidence="2 3">
    <name type="scientific">Dothidotthia symphoricarpi CBS 119687</name>
    <dbReference type="NCBI Taxonomy" id="1392245"/>
    <lineage>
        <taxon>Eukaryota</taxon>
        <taxon>Fungi</taxon>
        <taxon>Dikarya</taxon>
        <taxon>Ascomycota</taxon>
        <taxon>Pezizomycotina</taxon>
        <taxon>Dothideomycetes</taxon>
        <taxon>Pleosporomycetidae</taxon>
        <taxon>Pleosporales</taxon>
        <taxon>Dothidotthiaceae</taxon>
        <taxon>Dothidotthia</taxon>
    </lineage>
</organism>
<gene>
    <name evidence="2" type="ORF">P153DRAFT_153298</name>
</gene>
<dbReference type="EMBL" id="ML977499">
    <property type="protein sequence ID" value="KAF2133260.1"/>
    <property type="molecule type" value="Genomic_DNA"/>
</dbReference>
<dbReference type="RefSeq" id="XP_033527647.1">
    <property type="nucleotide sequence ID" value="XM_033662209.1"/>
</dbReference>